<gene>
    <name evidence="2" type="ORF">ACIBG2_27365</name>
</gene>
<dbReference type="InterPro" id="IPR043917">
    <property type="entry name" value="DUF5753"/>
</dbReference>
<dbReference type="InterPro" id="IPR010982">
    <property type="entry name" value="Lambda_DNA-bd_dom_sf"/>
</dbReference>
<feature type="domain" description="HTH cro/C1-type" evidence="1">
    <location>
        <begin position="15"/>
        <end position="70"/>
    </location>
</feature>
<protein>
    <submittedName>
        <fullName evidence="2">Helix-turn-helix domain-containing protein</fullName>
    </submittedName>
</protein>
<dbReference type="Pfam" id="PF13560">
    <property type="entry name" value="HTH_31"/>
    <property type="match status" value="1"/>
</dbReference>
<comment type="caution">
    <text evidence="2">The sequence shown here is derived from an EMBL/GenBank/DDBJ whole genome shotgun (WGS) entry which is preliminary data.</text>
</comment>
<dbReference type="PROSITE" id="PS50943">
    <property type="entry name" value="HTH_CROC1"/>
    <property type="match status" value="1"/>
</dbReference>
<organism evidence="2 3">
    <name type="scientific">Nonomuraea typhae</name>
    <dbReference type="NCBI Taxonomy" id="2603600"/>
    <lineage>
        <taxon>Bacteria</taxon>
        <taxon>Bacillati</taxon>
        <taxon>Actinomycetota</taxon>
        <taxon>Actinomycetes</taxon>
        <taxon>Streptosporangiales</taxon>
        <taxon>Streptosporangiaceae</taxon>
        <taxon>Nonomuraea</taxon>
    </lineage>
</organism>
<evidence type="ECO:0000259" key="1">
    <source>
        <dbReference type="PROSITE" id="PS50943"/>
    </source>
</evidence>
<dbReference type="Pfam" id="PF19054">
    <property type="entry name" value="DUF5753"/>
    <property type="match status" value="1"/>
</dbReference>
<accession>A0ABW7YYY6</accession>
<dbReference type="InterPro" id="IPR001387">
    <property type="entry name" value="Cro/C1-type_HTH"/>
</dbReference>
<dbReference type="Gene3D" id="1.10.260.40">
    <property type="entry name" value="lambda repressor-like DNA-binding domains"/>
    <property type="match status" value="1"/>
</dbReference>
<evidence type="ECO:0000313" key="2">
    <source>
        <dbReference type="EMBL" id="MFI6501126.1"/>
    </source>
</evidence>
<reference evidence="2 3" key="1">
    <citation type="submission" date="2024-10" db="EMBL/GenBank/DDBJ databases">
        <title>The Natural Products Discovery Center: Release of the First 8490 Sequenced Strains for Exploring Actinobacteria Biosynthetic Diversity.</title>
        <authorList>
            <person name="Kalkreuter E."/>
            <person name="Kautsar S.A."/>
            <person name="Yang D."/>
            <person name="Bader C.D."/>
            <person name="Teijaro C.N."/>
            <person name="Fluegel L."/>
            <person name="Davis C.M."/>
            <person name="Simpson J.R."/>
            <person name="Lauterbach L."/>
            <person name="Steele A.D."/>
            <person name="Gui C."/>
            <person name="Meng S."/>
            <person name="Li G."/>
            <person name="Viehrig K."/>
            <person name="Ye F."/>
            <person name="Su P."/>
            <person name="Kiefer A.F."/>
            <person name="Nichols A."/>
            <person name="Cepeda A.J."/>
            <person name="Yan W."/>
            <person name="Fan B."/>
            <person name="Jiang Y."/>
            <person name="Adhikari A."/>
            <person name="Zheng C.-J."/>
            <person name="Schuster L."/>
            <person name="Cowan T.M."/>
            <person name="Smanski M.J."/>
            <person name="Chevrette M.G."/>
            <person name="De Carvalho L.P.S."/>
            <person name="Shen B."/>
        </authorList>
    </citation>
    <scope>NUCLEOTIDE SEQUENCE [LARGE SCALE GENOMIC DNA]</scope>
    <source>
        <strain evidence="2 3">NPDC050545</strain>
    </source>
</reference>
<dbReference type="RefSeq" id="WP_397085455.1">
    <property type="nucleotide sequence ID" value="NZ_JBITGY010000007.1"/>
</dbReference>
<keyword evidence="3" id="KW-1185">Reference proteome</keyword>
<evidence type="ECO:0000313" key="3">
    <source>
        <dbReference type="Proteomes" id="UP001612741"/>
    </source>
</evidence>
<name>A0ABW7YYY6_9ACTN</name>
<dbReference type="SUPFAM" id="SSF47413">
    <property type="entry name" value="lambda repressor-like DNA-binding domains"/>
    <property type="match status" value="1"/>
</dbReference>
<proteinExistence type="predicted"/>
<dbReference type="Proteomes" id="UP001612741">
    <property type="component" value="Unassembled WGS sequence"/>
</dbReference>
<sequence length="286" mass="32480">MASPTLRQRQLAMRLRELRHESGLSIAEVAKQLLCSPAKISRIETTQRPASLRDVRDLCGLYGVADPSELMELAREARKPGWWQESENRLLRALIGLETEAIKISQYDTTTIPGLVQTEEYARAVIRGYLPRIDPEVLDHRVATRMRRQQLLSKANPPRYWILLDESALHRHIGGARVMAGQLGRLLETAEQPHVTIQVIPYTVGAHMGLDTAFVLLEFDADTGVKDTVYMELPQGQFYEERTGYIQRFIEILDQLRATALSPHESTNWISSHKARFEQQAAQETG</sequence>
<dbReference type="SMART" id="SM00530">
    <property type="entry name" value="HTH_XRE"/>
    <property type="match status" value="1"/>
</dbReference>
<dbReference type="EMBL" id="JBITGY010000007">
    <property type="protein sequence ID" value="MFI6501126.1"/>
    <property type="molecule type" value="Genomic_DNA"/>
</dbReference>
<dbReference type="CDD" id="cd00093">
    <property type="entry name" value="HTH_XRE"/>
    <property type="match status" value="1"/>
</dbReference>